<keyword evidence="2" id="KW-1185">Reference proteome</keyword>
<protein>
    <submittedName>
        <fullName evidence="1">Uncharacterized protein</fullName>
    </submittedName>
</protein>
<name>A0A1W1H605_9BACT</name>
<evidence type="ECO:0000313" key="1">
    <source>
        <dbReference type="EMBL" id="SLM27874.1"/>
    </source>
</evidence>
<proteinExistence type="predicted"/>
<organism evidence="1 2">
    <name type="scientific">Desulfamplus magnetovallimortis</name>
    <dbReference type="NCBI Taxonomy" id="1246637"/>
    <lineage>
        <taxon>Bacteria</taxon>
        <taxon>Pseudomonadati</taxon>
        <taxon>Thermodesulfobacteriota</taxon>
        <taxon>Desulfobacteria</taxon>
        <taxon>Desulfobacterales</taxon>
        <taxon>Desulfobacteraceae</taxon>
        <taxon>Desulfamplus</taxon>
    </lineage>
</organism>
<dbReference type="Proteomes" id="UP000191931">
    <property type="component" value="Unassembled WGS sequence"/>
</dbReference>
<evidence type="ECO:0000313" key="2">
    <source>
        <dbReference type="Proteomes" id="UP000191931"/>
    </source>
</evidence>
<sequence length="38" mass="3974">MIGRINYVLGCNGTLAGTTYTTGAVTGPCKVMAFFKSE</sequence>
<dbReference type="EMBL" id="FWEV01000023">
    <property type="protein sequence ID" value="SLM27874.1"/>
    <property type="molecule type" value="Genomic_DNA"/>
</dbReference>
<dbReference type="STRING" id="1246637.MTBBW1_1190002"/>
<gene>
    <name evidence="1" type="ORF">MTBBW1_1190002</name>
</gene>
<reference evidence="1 2" key="1">
    <citation type="submission" date="2017-03" db="EMBL/GenBank/DDBJ databases">
        <authorList>
            <person name="Afonso C.L."/>
            <person name="Miller P.J."/>
            <person name="Scott M.A."/>
            <person name="Spackman E."/>
            <person name="Goraichik I."/>
            <person name="Dimitrov K.M."/>
            <person name="Suarez D.L."/>
            <person name="Swayne D.E."/>
        </authorList>
    </citation>
    <scope>NUCLEOTIDE SEQUENCE [LARGE SCALE GENOMIC DNA]</scope>
    <source>
        <strain evidence="1">PRJEB14757</strain>
    </source>
</reference>
<accession>A0A1W1H605</accession>
<dbReference type="AlphaFoldDB" id="A0A1W1H605"/>